<keyword evidence="2" id="KW-0812">Transmembrane</keyword>
<feature type="region of interest" description="Disordered" evidence="1">
    <location>
        <begin position="212"/>
        <end position="239"/>
    </location>
</feature>
<evidence type="ECO:0000256" key="2">
    <source>
        <dbReference type="SAM" id="Phobius"/>
    </source>
</evidence>
<feature type="transmembrane region" description="Helical" evidence="2">
    <location>
        <begin position="33"/>
        <end position="55"/>
    </location>
</feature>
<evidence type="ECO:0000256" key="1">
    <source>
        <dbReference type="SAM" id="MobiDB-lite"/>
    </source>
</evidence>
<keyword evidence="2" id="KW-1133">Transmembrane helix</keyword>
<name>A0AAD7IDP9_9AGAR</name>
<dbReference type="Proteomes" id="UP001215280">
    <property type="component" value="Unassembled WGS sequence"/>
</dbReference>
<proteinExistence type="predicted"/>
<evidence type="ECO:0000313" key="3">
    <source>
        <dbReference type="EMBL" id="KAJ7740712.1"/>
    </source>
</evidence>
<protein>
    <submittedName>
        <fullName evidence="3">Uncharacterized protein</fullName>
    </submittedName>
</protein>
<accession>A0AAD7IDP9</accession>
<reference evidence="3" key="1">
    <citation type="submission" date="2023-03" db="EMBL/GenBank/DDBJ databases">
        <title>Massive genome expansion in bonnet fungi (Mycena s.s.) driven by repeated elements and novel gene families across ecological guilds.</title>
        <authorList>
            <consortium name="Lawrence Berkeley National Laboratory"/>
            <person name="Harder C.B."/>
            <person name="Miyauchi S."/>
            <person name="Viragh M."/>
            <person name="Kuo A."/>
            <person name="Thoen E."/>
            <person name="Andreopoulos B."/>
            <person name="Lu D."/>
            <person name="Skrede I."/>
            <person name="Drula E."/>
            <person name="Henrissat B."/>
            <person name="Morin E."/>
            <person name="Kohler A."/>
            <person name="Barry K."/>
            <person name="LaButti K."/>
            <person name="Morin E."/>
            <person name="Salamov A."/>
            <person name="Lipzen A."/>
            <person name="Mereny Z."/>
            <person name="Hegedus B."/>
            <person name="Baldrian P."/>
            <person name="Stursova M."/>
            <person name="Weitz H."/>
            <person name="Taylor A."/>
            <person name="Grigoriev I.V."/>
            <person name="Nagy L.G."/>
            <person name="Martin F."/>
            <person name="Kauserud H."/>
        </authorList>
    </citation>
    <scope>NUCLEOTIDE SEQUENCE</scope>
    <source>
        <strain evidence="3">CBHHK188m</strain>
    </source>
</reference>
<dbReference type="AlphaFoldDB" id="A0AAD7IDP9"/>
<feature type="compositionally biased region" description="Low complexity" evidence="1">
    <location>
        <begin position="220"/>
        <end position="239"/>
    </location>
</feature>
<gene>
    <name evidence="3" type="ORF">DFH07DRAFT_965263</name>
</gene>
<dbReference type="EMBL" id="JARJLG010000126">
    <property type="protein sequence ID" value="KAJ7740712.1"/>
    <property type="molecule type" value="Genomic_DNA"/>
</dbReference>
<organism evidence="3 4">
    <name type="scientific">Mycena maculata</name>
    <dbReference type="NCBI Taxonomy" id="230809"/>
    <lineage>
        <taxon>Eukaryota</taxon>
        <taxon>Fungi</taxon>
        <taxon>Dikarya</taxon>
        <taxon>Basidiomycota</taxon>
        <taxon>Agaricomycotina</taxon>
        <taxon>Agaricomycetes</taxon>
        <taxon>Agaricomycetidae</taxon>
        <taxon>Agaricales</taxon>
        <taxon>Marasmiineae</taxon>
        <taxon>Mycenaceae</taxon>
        <taxon>Mycena</taxon>
    </lineage>
</organism>
<evidence type="ECO:0000313" key="4">
    <source>
        <dbReference type="Proteomes" id="UP001215280"/>
    </source>
</evidence>
<sequence length="303" mass="33087">MQLALQANIQLLVVVAAAWNLNVTRLYVEPFPAAALCLILTSLSFFILVALGLIVSRPAIELPPAFKIITSLKFECGWTALLLVLQFAATIGATAHVPPARSDPSIFTSHNFLVLVAWLATVLGLIYVACLIGAVMAHKPMYPEIWSAPASSVDWFVHRTLNADSVENDSWTRYLGDIEASAAQKQRLDTVPAFGTEKAPWAQSIRRGVDDPFAVKPESDTTSESRSTTPSSKTNAALPPLPLRVAPKAKSAGSRFIERFRDSQMTTRSGTTPFAEGVEDYDRPIPLPRWSQWIRADVNGSVD</sequence>
<keyword evidence="4" id="KW-1185">Reference proteome</keyword>
<comment type="caution">
    <text evidence="3">The sequence shown here is derived from an EMBL/GenBank/DDBJ whole genome shotgun (WGS) entry which is preliminary data.</text>
</comment>
<keyword evidence="2" id="KW-0472">Membrane</keyword>
<feature type="transmembrane region" description="Helical" evidence="2">
    <location>
        <begin position="115"/>
        <end position="137"/>
    </location>
</feature>
<feature type="transmembrane region" description="Helical" evidence="2">
    <location>
        <begin position="76"/>
        <end position="95"/>
    </location>
</feature>